<dbReference type="InterPro" id="IPR004509">
    <property type="entry name" value="Competence_ComEA_HhH"/>
</dbReference>
<feature type="region of interest" description="Disordered" evidence="1">
    <location>
        <begin position="45"/>
        <end position="65"/>
    </location>
</feature>
<dbReference type="Gene3D" id="1.10.150.280">
    <property type="entry name" value="AF1531-like domain"/>
    <property type="match status" value="1"/>
</dbReference>
<dbReference type="NCBIfam" id="TIGR00426">
    <property type="entry name" value="competence protein ComEA helix-hairpin-helix repeat region"/>
    <property type="match status" value="1"/>
</dbReference>
<sequence length="217" mass="23450">MKDWFMEHKLFVVIAVLISIGGIYYFFIYQENPTSVTAPQLNSTESEFQGENTAKQPEEPAKKEQKAEAIMVDVKGQIRHPGVYPATTGERVIDLIERAGGLANKADESQVNFAEHVQDEMVIYIPAKGETDSPPAAIAGSGQMGSTGGTPANVKVDLNKADATQLQTLPGIGPAKAAAILEYRETSGGFKTVEDLKNISGIGDKTFEKLKDLVEVH</sequence>
<organism evidence="4 5">
    <name type="scientific">Bacillus salipaludis</name>
    <dbReference type="NCBI Taxonomy" id="2547811"/>
    <lineage>
        <taxon>Bacteria</taxon>
        <taxon>Bacillati</taxon>
        <taxon>Bacillota</taxon>
        <taxon>Bacilli</taxon>
        <taxon>Bacillales</taxon>
        <taxon>Bacillaceae</taxon>
        <taxon>Bacillus</taxon>
    </lineage>
</organism>
<reference evidence="4" key="1">
    <citation type="submission" date="2023-08" db="EMBL/GenBank/DDBJ databases">
        <title>Nitrogen cycling bacteria in agricultural field soils.</title>
        <authorList>
            <person name="Jang J."/>
        </authorList>
    </citation>
    <scope>NUCLEOTIDE SEQUENCE</scope>
    <source>
        <strain evidence="4">PS3-36</strain>
    </source>
</reference>
<dbReference type="InterPro" id="IPR010994">
    <property type="entry name" value="RuvA_2-like"/>
</dbReference>
<dbReference type="Pfam" id="PF12836">
    <property type="entry name" value="HHH_3"/>
    <property type="match status" value="1"/>
</dbReference>
<proteinExistence type="predicted"/>
<evidence type="ECO:0000313" key="4">
    <source>
        <dbReference type="EMBL" id="MDQ6599726.1"/>
    </source>
</evidence>
<dbReference type="InterPro" id="IPR003583">
    <property type="entry name" value="Hlx-hairpin-Hlx_DNA-bd_motif"/>
</dbReference>
<keyword evidence="2" id="KW-1133">Transmembrane helix</keyword>
<comment type="caution">
    <text evidence="4">The sequence shown here is derived from an EMBL/GenBank/DDBJ whole genome shotgun (WGS) entry which is preliminary data.</text>
</comment>
<dbReference type="Proteomes" id="UP001178888">
    <property type="component" value="Unassembled WGS sequence"/>
</dbReference>
<dbReference type="SMART" id="SM00278">
    <property type="entry name" value="HhH1"/>
    <property type="match status" value="2"/>
</dbReference>
<keyword evidence="2" id="KW-0472">Membrane</keyword>
<dbReference type="Pfam" id="PF10531">
    <property type="entry name" value="SLBB"/>
    <property type="match status" value="1"/>
</dbReference>
<accession>A0AA90R7L6</accession>
<evidence type="ECO:0000256" key="1">
    <source>
        <dbReference type="SAM" id="MobiDB-lite"/>
    </source>
</evidence>
<dbReference type="InterPro" id="IPR019554">
    <property type="entry name" value="Soluble_ligand-bd"/>
</dbReference>
<feature type="transmembrane region" description="Helical" evidence="2">
    <location>
        <begin position="10"/>
        <end position="29"/>
    </location>
</feature>
<protein>
    <submittedName>
        <fullName evidence="4">Helix-hairpin-helix domain-containing protein</fullName>
    </submittedName>
</protein>
<feature type="domain" description="Helix-hairpin-helix DNA-binding motif class 1" evidence="3">
    <location>
        <begin position="194"/>
        <end position="213"/>
    </location>
</feature>
<dbReference type="AlphaFoldDB" id="A0AA90R7L6"/>
<dbReference type="GO" id="GO:0015627">
    <property type="term" value="C:type II protein secretion system complex"/>
    <property type="evidence" value="ECO:0007669"/>
    <property type="project" value="TreeGrafter"/>
</dbReference>
<dbReference type="InterPro" id="IPR051675">
    <property type="entry name" value="Endo/Exo/Phosphatase_dom_1"/>
</dbReference>
<keyword evidence="5" id="KW-1185">Reference proteome</keyword>
<feature type="compositionally biased region" description="Basic and acidic residues" evidence="1">
    <location>
        <begin position="56"/>
        <end position="65"/>
    </location>
</feature>
<dbReference type="SUPFAM" id="SSF47781">
    <property type="entry name" value="RuvA domain 2-like"/>
    <property type="match status" value="1"/>
</dbReference>
<dbReference type="RefSeq" id="WP_235824792.1">
    <property type="nucleotide sequence ID" value="NZ_JAVGVR010000001.1"/>
</dbReference>
<dbReference type="GO" id="GO:0003677">
    <property type="term" value="F:DNA binding"/>
    <property type="evidence" value="ECO:0007669"/>
    <property type="project" value="InterPro"/>
</dbReference>
<evidence type="ECO:0000313" key="5">
    <source>
        <dbReference type="Proteomes" id="UP001178888"/>
    </source>
</evidence>
<feature type="domain" description="Helix-hairpin-helix DNA-binding motif class 1" evidence="3">
    <location>
        <begin position="164"/>
        <end position="183"/>
    </location>
</feature>
<dbReference type="GO" id="GO:0006281">
    <property type="term" value="P:DNA repair"/>
    <property type="evidence" value="ECO:0007669"/>
    <property type="project" value="InterPro"/>
</dbReference>
<dbReference type="PANTHER" id="PTHR21180:SF32">
    <property type="entry name" value="ENDONUCLEASE_EXONUCLEASE_PHOSPHATASE FAMILY DOMAIN-CONTAINING PROTEIN 1"/>
    <property type="match status" value="1"/>
</dbReference>
<keyword evidence="2" id="KW-0812">Transmembrane</keyword>
<dbReference type="PANTHER" id="PTHR21180">
    <property type="entry name" value="ENDONUCLEASE/EXONUCLEASE/PHOSPHATASE FAMILY DOMAIN-CONTAINING PROTEIN 1"/>
    <property type="match status" value="1"/>
</dbReference>
<dbReference type="Gene3D" id="3.10.560.10">
    <property type="entry name" value="Outer membrane lipoprotein wza domain like"/>
    <property type="match status" value="1"/>
</dbReference>
<evidence type="ECO:0000256" key="2">
    <source>
        <dbReference type="SAM" id="Phobius"/>
    </source>
</evidence>
<evidence type="ECO:0000259" key="3">
    <source>
        <dbReference type="SMART" id="SM00278"/>
    </source>
</evidence>
<dbReference type="GO" id="GO:0015628">
    <property type="term" value="P:protein secretion by the type II secretion system"/>
    <property type="evidence" value="ECO:0007669"/>
    <property type="project" value="TreeGrafter"/>
</dbReference>
<gene>
    <name evidence="4" type="ORF">RCG21_25855</name>
</gene>
<dbReference type="EMBL" id="JAVGVR010000001">
    <property type="protein sequence ID" value="MDQ6599726.1"/>
    <property type="molecule type" value="Genomic_DNA"/>
</dbReference>
<name>A0AA90R7L6_9BACI</name>